<organism evidence="9 10">
    <name type="scientific">Mollisia scopiformis</name>
    <name type="common">Conifer needle endophyte fungus</name>
    <name type="synonym">Phialocephala scopiformis</name>
    <dbReference type="NCBI Taxonomy" id="149040"/>
    <lineage>
        <taxon>Eukaryota</taxon>
        <taxon>Fungi</taxon>
        <taxon>Dikarya</taxon>
        <taxon>Ascomycota</taxon>
        <taxon>Pezizomycotina</taxon>
        <taxon>Leotiomycetes</taxon>
        <taxon>Helotiales</taxon>
        <taxon>Mollisiaceae</taxon>
        <taxon>Mollisia</taxon>
    </lineage>
</organism>
<gene>
    <name evidence="9" type="ORF">LY89DRAFT_84135</name>
</gene>
<dbReference type="GO" id="GO:0008270">
    <property type="term" value="F:zinc ion binding"/>
    <property type="evidence" value="ECO:0007669"/>
    <property type="project" value="UniProtKB-KW"/>
</dbReference>
<dbReference type="GO" id="GO:0006281">
    <property type="term" value="P:DNA repair"/>
    <property type="evidence" value="ECO:0007669"/>
    <property type="project" value="UniProtKB-KW"/>
</dbReference>
<evidence type="ECO:0000256" key="3">
    <source>
        <dbReference type="ARBA" id="ARBA00022771"/>
    </source>
</evidence>
<dbReference type="SUPFAM" id="SSF140125">
    <property type="entry name" value="Rabenosyn-5 Rab-binding domain-like"/>
    <property type="match status" value="1"/>
</dbReference>
<keyword evidence="2" id="KW-0227">DNA damage</keyword>
<dbReference type="InterPro" id="IPR052727">
    <property type="entry name" value="Rab4/Rab5_effector"/>
</dbReference>
<dbReference type="RefSeq" id="XP_018070816.1">
    <property type="nucleotide sequence ID" value="XM_018223448.1"/>
</dbReference>
<keyword evidence="3 6" id="KW-0863">Zinc-finger</keyword>
<dbReference type="InterPro" id="IPR013083">
    <property type="entry name" value="Znf_RING/FYVE/PHD"/>
</dbReference>
<evidence type="ECO:0000313" key="9">
    <source>
        <dbReference type="EMBL" id="KUJ16461.1"/>
    </source>
</evidence>
<sequence length="652" mass="72095">MSGRKLGGGRILGSGKSLAPPAPPAHRTSDFTSPAESIVSSGGSTASPLATSPLPEINQDLSSVVSLQNGASSSVTAASTKLLCPICNEEMMTLLQLNRHLDDNHQELPEVQQDEVKNWFNKQVVKAKKFQPLAVINQKLKGLDVFESNEPPVPTSSPSIHPANRVSTPEPARPDPDEVVTRAHWQRSGYNDLCTEPACGKRLGSVNGNVNCRHCGRLFCEDHTMYQMKLSRSAQHEPIRGFWCRVCETCFKSRDGYNDHNGFMRDHTNDFLAMRRKTVDKQYLEVSRLEKRLTKLTQLLANPPEDVAGNSGGILSLAGQKNQRKLLEQSVVTWEEDANVIKCPFCQQEFGSWSFRRHHCRLCGRVVCADPRTGCSSEIGLSVAAEKQSNSQLNVDVRMCRDCKATVFSKKDFAAELSHKPPDQRAYENLLQFEKGIRLLLPNFQKLLIALQDPDKPPSHNQLTEASKVRKRLIDSFGKYDLAAKRIRDLPTTSTTQQKLQRAIYQQSANFLSIHMLPLKSLPKILKHASPHGSNGLPPNGRSALASIKYNDIDSASQISSSSAVSAMEAEEKELRERLIVLEEQRFMVTEMVNDAKKARKFDEVQALSGNVDDLTREIDAVNGMLGQLDFAGVYAREQANGGGGALGLGSR</sequence>
<protein>
    <recommendedName>
        <fullName evidence="8">FYVE-type domain-containing protein</fullName>
    </recommendedName>
</protein>
<evidence type="ECO:0000313" key="10">
    <source>
        <dbReference type="Proteomes" id="UP000070700"/>
    </source>
</evidence>
<dbReference type="InterPro" id="IPR036531">
    <property type="entry name" value="Rbsn_Rab-bd_sf"/>
</dbReference>
<feature type="domain" description="FYVE-type" evidence="8">
    <location>
        <begin position="337"/>
        <end position="408"/>
    </location>
</feature>
<dbReference type="SMART" id="SM00064">
    <property type="entry name" value="FYVE"/>
    <property type="match status" value="2"/>
</dbReference>
<dbReference type="InterPro" id="IPR013087">
    <property type="entry name" value="Znf_C2H2_type"/>
</dbReference>
<reference evidence="9 10" key="1">
    <citation type="submission" date="2015-10" db="EMBL/GenBank/DDBJ databases">
        <title>Full genome of DAOMC 229536 Phialocephala scopiformis, a fungal endophyte of spruce producing the potent anti-insectan compound rugulosin.</title>
        <authorList>
            <consortium name="DOE Joint Genome Institute"/>
            <person name="Walker A.K."/>
            <person name="Frasz S.L."/>
            <person name="Seifert K.A."/>
            <person name="Miller J.D."/>
            <person name="Mondo S.J."/>
            <person name="Labutti K."/>
            <person name="Lipzen A."/>
            <person name="Dockter R."/>
            <person name="Kennedy M."/>
            <person name="Grigoriev I.V."/>
            <person name="Spatafora J.W."/>
        </authorList>
    </citation>
    <scope>NUCLEOTIDE SEQUENCE [LARGE SCALE GENOMIC DNA]</scope>
    <source>
        <strain evidence="9 10">CBS 120377</strain>
    </source>
</reference>
<evidence type="ECO:0000256" key="2">
    <source>
        <dbReference type="ARBA" id="ARBA00022763"/>
    </source>
</evidence>
<dbReference type="PANTHER" id="PTHR13510">
    <property type="entry name" value="FYVE-FINGER-CONTAINING RAB5 EFFECTOR PROTEIN RABENOSYN-5-RELATED"/>
    <property type="match status" value="1"/>
</dbReference>
<dbReference type="CDD" id="cd15737">
    <property type="entry name" value="FYVE2_Vac1p_like"/>
    <property type="match status" value="1"/>
</dbReference>
<dbReference type="InterPro" id="IPR006642">
    <property type="entry name" value="Rad18_UBZ4"/>
</dbReference>
<dbReference type="STRING" id="149040.A0A194X8G5"/>
<evidence type="ECO:0000256" key="1">
    <source>
        <dbReference type="ARBA" id="ARBA00022723"/>
    </source>
</evidence>
<feature type="region of interest" description="Disordered" evidence="7">
    <location>
        <begin position="148"/>
        <end position="177"/>
    </location>
</feature>
<dbReference type="Proteomes" id="UP000070700">
    <property type="component" value="Unassembled WGS sequence"/>
</dbReference>
<dbReference type="SUPFAM" id="SSF57903">
    <property type="entry name" value="FYVE/PHD zinc finger"/>
    <property type="match status" value="2"/>
</dbReference>
<dbReference type="SMART" id="SM00734">
    <property type="entry name" value="ZnF_Rad18"/>
    <property type="match status" value="1"/>
</dbReference>
<evidence type="ECO:0000259" key="8">
    <source>
        <dbReference type="PROSITE" id="PS50178"/>
    </source>
</evidence>
<dbReference type="InterPro" id="IPR021565">
    <property type="entry name" value="Rbsn_Rab-bd"/>
</dbReference>
<feature type="region of interest" description="Disordered" evidence="7">
    <location>
        <begin position="1"/>
        <end position="54"/>
    </location>
</feature>
<keyword evidence="1" id="KW-0479">Metal-binding</keyword>
<dbReference type="Pfam" id="PF11464">
    <property type="entry name" value="Rbsn"/>
    <property type="match status" value="1"/>
</dbReference>
<evidence type="ECO:0000256" key="4">
    <source>
        <dbReference type="ARBA" id="ARBA00022833"/>
    </source>
</evidence>
<dbReference type="InterPro" id="IPR017455">
    <property type="entry name" value="Znf_FYVE-rel"/>
</dbReference>
<dbReference type="CDD" id="cd15761">
    <property type="entry name" value="FYVE1_Vac1p_like"/>
    <property type="match status" value="1"/>
</dbReference>
<keyword evidence="5" id="KW-0234">DNA repair</keyword>
<proteinExistence type="predicted"/>
<feature type="domain" description="FYVE-type" evidence="8">
    <location>
        <begin position="199"/>
        <end position="255"/>
    </location>
</feature>
<evidence type="ECO:0000256" key="7">
    <source>
        <dbReference type="SAM" id="MobiDB-lite"/>
    </source>
</evidence>
<dbReference type="FunCoup" id="A0A194X8G5">
    <property type="interactions" value="80"/>
</dbReference>
<dbReference type="AlphaFoldDB" id="A0A194X8G5"/>
<dbReference type="GeneID" id="28833174"/>
<name>A0A194X8G5_MOLSC</name>
<dbReference type="OrthoDB" id="166134at2759"/>
<keyword evidence="10" id="KW-1185">Reference proteome</keyword>
<dbReference type="InterPro" id="IPR000306">
    <property type="entry name" value="Znf_FYVE"/>
</dbReference>
<dbReference type="InterPro" id="IPR011011">
    <property type="entry name" value="Znf_FYVE_PHD"/>
</dbReference>
<feature type="compositionally biased region" description="Gly residues" evidence="7">
    <location>
        <begin position="1"/>
        <end position="12"/>
    </location>
</feature>
<feature type="compositionally biased region" description="Polar residues" evidence="7">
    <location>
        <begin position="30"/>
        <end position="50"/>
    </location>
</feature>
<dbReference type="SMART" id="SM00355">
    <property type="entry name" value="ZnF_C2H2"/>
    <property type="match status" value="3"/>
</dbReference>
<dbReference type="Gene3D" id="3.30.40.10">
    <property type="entry name" value="Zinc/RING finger domain, C3HC4 (zinc finger)"/>
    <property type="match status" value="2"/>
</dbReference>
<dbReference type="PROSITE" id="PS50178">
    <property type="entry name" value="ZF_FYVE"/>
    <property type="match status" value="2"/>
</dbReference>
<dbReference type="Gene3D" id="4.10.860.20">
    <property type="entry name" value="Rabenosyn, Rab binding domain"/>
    <property type="match status" value="1"/>
</dbReference>
<dbReference type="GO" id="GO:0003677">
    <property type="term" value="F:DNA binding"/>
    <property type="evidence" value="ECO:0007669"/>
    <property type="project" value="InterPro"/>
</dbReference>
<dbReference type="InParanoid" id="A0A194X8G5"/>
<keyword evidence="4" id="KW-0862">Zinc</keyword>
<dbReference type="Pfam" id="PF01363">
    <property type="entry name" value="FYVE"/>
    <property type="match status" value="1"/>
</dbReference>
<dbReference type="EMBL" id="KQ947416">
    <property type="protein sequence ID" value="KUJ16461.1"/>
    <property type="molecule type" value="Genomic_DNA"/>
</dbReference>
<evidence type="ECO:0000256" key="6">
    <source>
        <dbReference type="PROSITE-ProRule" id="PRU00091"/>
    </source>
</evidence>
<dbReference type="KEGG" id="psco:LY89DRAFT_84135"/>
<accession>A0A194X8G5</accession>
<evidence type="ECO:0000256" key="5">
    <source>
        <dbReference type="ARBA" id="ARBA00023204"/>
    </source>
</evidence>
<dbReference type="PANTHER" id="PTHR13510:SF44">
    <property type="entry name" value="RABENOSYN-5"/>
    <property type="match status" value="1"/>
</dbReference>